<feature type="region of interest" description="Disordered" evidence="7">
    <location>
        <begin position="353"/>
        <end position="376"/>
    </location>
</feature>
<feature type="compositionally biased region" description="Basic and acidic residues" evidence="7">
    <location>
        <begin position="97"/>
        <end position="123"/>
    </location>
</feature>
<dbReference type="PANTHER" id="PTHR12461:SF106">
    <property type="entry name" value="BIFUNCTIONAL PEPTIDASE AND ARGINYL-HYDROXYLASE JMJD5"/>
    <property type="match status" value="1"/>
</dbReference>
<dbReference type="EMBL" id="JAWQEG010001892">
    <property type="protein sequence ID" value="KAK3875944.1"/>
    <property type="molecule type" value="Genomic_DNA"/>
</dbReference>
<dbReference type="Proteomes" id="UP001286313">
    <property type="component" value="Unassembled WGS sequence"/>
</dbReference>
<gene>
    <name evidence="9" type="ORF">Pcinc_019220</name>
</gene>
<dbReference type="InterPro" id="IPR041667">
    <property type="entry name" value="Cupin_8"/>
</dbReference>
<keyword evidence="4" id="KW-0560">Oxidoreductase</keyword>
<feature type="region of interest" description="Disordered" evidence="7">
    <location>
        <begin position="647"/>
        <end position="738"/>
    </location>
</feature>
<evidence type="ECO:0000313" key="10">
    <source>
        <dbReference type="Proteomes" id="UP001286313"/>
    </source>
</evidence>
<evidence type="ECO:0000259" key="8">
    <source>
        <dbReference type="PROSITE" id="PS51184"/>
    </source>
</evidence>
<feature type="compositionally biased region" description="Basic and acidic residues" evidence="7">
    <location>
        <begin position="647"/>
        <end position="658"/>
    </location>
</feature>
<feature type="compositionally biased region" description="Basic residues" evidence="7">
    <location>
        <begin position="659"/>
        <end position="671"/>
    </location>
</feature>
<feature type="compositionally biased region" description="Basic residues" evidence="7">
    <location>
        <begin position="726"/>
        <end position="738"/>
    </location>
</feature>
<name>A0AAE1FLB6_PETCI</name>
<feature type="region of interest" description="Disordered" evidence="7">
    <location>
        <begin position="97"/>
        <end position="205"/>
    </location>
</feature>
<feature type="region of interest" description="Disordered" evidence="7">
    <location>
        <begin position="1"/>
        <end position="52"/>
    </location>
</feature>
<evidence type="ECO:0000313" key="9">
    <source>
        <dbReference type="EMBL" id="KAK3875944.1"/>
    </source>
</evidence>
<keyword evidence="5" id="KW-0408">Iron</keyword>
<dbReference type="SUPFAM" id="SSF51197">
    <property type="entry name" value="Clavaminate synthase-like"/>
    <property type="match status" value="1"/>
</dbReference>
<dbReference type="AlphaFoldDB" id="A0AAE1FLB6"/>
<evidence type="ECO:0000256" key="2">
    <source>
        <dbReference type="ARBA" id="ARBA00004123"/>
    </source>
</evidence>
<dbReference type="GO" id="GO:0005634">
    <property type="term" value="C:nucleus"/>
    <property type="evidence" value="ECO:0007669"/>
    <property type="project" value="UniProtKB-SubCell"/>
</dbReference>
<feature type="domain" description="JmjC" evidence="8">
    <location>
        <begin position="476"/>
        <end position="625"/>
    </location>
</feature>
<protein>
    <recommendedName>
        <fullName evidence="8">JmjC domain-containing protein</fullName>
    </recommendedName>
</protein>
<evidence type="ECO:0000256" key="5">
    <source>
        <dbReference type="ARBA" id="ARBA00023004"/>
    </source>
</evidence>
<keyword evidence="6" id="KW-0539">Nucleus</keyword>
<feature type="compositionally biased region" description="Basic and acidic residues" evidence="7">
    <location>
        <begin position="353"/>
        <end position="362"/>
    </location>
</feature>
<reference evidence="9" key="1">
    <citation type="submission" date="2023-10" db="EMBL/GenBank/DDBJ databases">
        <title>Genome assemblies of two species of porcelain crab, Petrolisthes cinctipes and Petrolisthes manimaculis (Anomura: Porcellanidae).</title>
        <authorList>
            <person name="Angst P."/>
        </authorList>
    </citation>
    <scope>NUCLEOTIDE SEQUENCE</scope>
    <source>
        <strain evidence="9">PB745_01</strain>
        <tissue evidence="9">Gill</tissue>
    </source>
</reference>
<feature type="compositionally biased region" description="Basic and acidic residues" evidence="7">
    <location>
        <begin position="713"/>
        <end position="725"/>
    </location>
</feature>
<evidence type="ECO:0000256" key="4">
    <source>
        <dbReference type="ARBA" id="ARBA00023002"/>
    </source>
</evidence>
<feature type="compositionally biased region" description="Basic residues" evidence="7">
    <location>
        <begin position="698"/>
        <end position="712"/>
    </location>
</feature>
<sequence length="738" mass="84841">MNVKREEKSLDRKEVMEKKGKQGEDEQKLEREEGRLEKEQSNVEQKVERGERKMEIEDCLLEEVVERKVESEEGRVEREDSLLKVVEEELSIMKERVEKALRPTTTDMEKQEQGENGDKRKGTEEEEWGAERGGGGVKIMKRDDKEFEVDDRRESGASHFILSASPSVPKKADVKVEEDRKSGERGSEEEEAKKGEGRQTVPGGVEEGVKWRLPSGIESDVVGAWVSDTLSSLLQEVVDPPSSPTSDGLVVASCLLEYTWQQLNIGHWRDVSMSWRLVFTWGSVSLANLQLRHLQTSLQCHSGPPSLDHLVAAGRIVKACDRGLLMGGPLDNNPLHSTAAALNAYARLREGRDLGDDGKETLPTEPEDPAEVTHPLPSEHCPALDRFLLQYMEQGRAVVLLGVVDHWPALHRWSLGYLRRVAGARTVPVEVGARYTDDSWYQRLMSLDDYITTYVMGRGRAKEEGPGYLAQHQLLDQIPQLQEDILVPDYCHLGDTSPRLHAWFGPRGTVSPLHHDPDHNILVQVVGYKYVRLYSEDQTPYLYPHPDPLLSNTSQVDVEACDAKTTWPLLKEAKYYDLVLGPGHALYIPPRCWHYVRLGEVLVKKSETGRKNRITNNRKKSKRRALIEIDPIDKTFQWVRRDIEVEQTKQKEEKTEKRSNRRNRKKRRQRRGATDETERREDREEKQQTRQKDEKTGKRSNRRNRKKRRQRRGATDEAERRELYPMRRRGGIVNNIKH</sequence>
<feature type="compositionally biased region" description="Basic and acidic residues" evidence="7">
    <location>
        <begin position="140"/>
        <end position="156"/>
    </location>
</feature>
<comment type="subcellular location">
    <subcellularLocation>
        <location evidence="2">Nucleus</location>
    </subcellularLocation>
</comment>
<organism evidence="9 10">
    <name type="scientific">Petrolisthes cinctipes</name>
    <name type="common">Flat porcelain crab</name>
    <dbReference type="NCBI Taxonomy" id="88211"/>
    <lineage>
        <taxon>Eukaryota</taxon>
        <taxon>Metazoa</taxon>
        <taxon>Ecdysozoa</taxon>
        <taxon>Arthropoda</taxon>
        <taxon>Crustacea</taxon>
        <taxon>Multicrustacea</taxon>
        <taxon>Malacostraca</taxon>
        <taxon>Eumalacostraca</taxon>
        <taxon>Eucarida</taxon>
        <taxon>Decapoda</taxon>
        <taxon>Pleocyemata</taxon>
        <taxon>Anomura</taxon>
        <taxon>Galatheoidea</taxon>
        <taxon>Porcellanidae</taxon>
        <taxon>Petrolisthes</taxon>
    </lineage>
</organism>
<evidence type="ECO:0000256" key="6">
    <source>
        <dbReference type="ARBA" id="ARBA00023242"/>
    </source>
</evidence>
<evidence type="ECO:0000256" key="1">
    <source>
        <dbReference type="ARBA" id="ARBA00001954"/>
    </source>
</evidence>
<evidence type="ECO:0000256" key="7">
    <source>
        <dbReference type="SAM" id="MobiDB-lite"/>
    </source>
</evidence>
<dbReference type="PANTHER" id="PTHR12461">
    <property type="entry name" value="HYPOXIA-INDUCIBLE FACTOR 1 ALPHA INHIBITOR-RELATED"/>
    <property type="match status" value="1"/>
</dbReference>
<proteinExistence type="predicted"/>
<dbReference type="Gene3D" id="2.60.120.650">
    <property type="entry name" value="Cupin"/>
    <property type="match status" value="1"/>
</dbReference>
<dbReference type="GO" id="GO:0046872">
    <property type="term" value="F:metal ion binding"/>
    <property type="evidence" value="ECO:0007669"/>
    <property type="project" value="UniProtKB-KW"/>
</dbReference>
<accession>A0AAE1FLB6</accession>
<dbReference type="Pfam" id="PF13621">
    <property type="entry name" value="Cupin_8"/>
    <property type="match status" value="1"/>
</dbReference>
<dbReference type="SMART" id="SM00558">
    <property type="entry name" value="JmjC"/>
    <property type="match status" value="1"/>
</dbReference>
<dbReference type="InterPro" id="IPR003347">
    <property type="entry name" value="JmjC_dom"/>
</dbReference>
<feature type="compositionally biased region" description="Basic and acidic residues" evidence="7">
    <location>
        <begin position="672"/>
        <end position="697"/>
    </location>
</feature>
<feature type="compositionally biased region" description="Basic and acidic residues" evidence="7">
    <location>
        <begin position="170"/>
        <end position="197"/>
    </location>
</feature>
<keyword evidence="10" id="KW-1185">Reference proteome</keyword>
<dbReference type="GO" id="GO:0051864">
    <property type="term" value="F:histone H3K36 demethylase activity"/>
    <property type="evidence" value="ECO:0007669"/>
    <property type="project" value="TreeGrafter"/>
</dbReference>
<evidence type="ECO:0000256" key="3">
    <source>
        <dbReference type="ARBA" id="ARBA00022723"/>
    </source>
</evidence>
<comment type="cofactor">
    <cofactor evidence="1">
        <name>Fe(2+)</name>
        <dbReference type="ChEBI" id="CHEBI:29033"/>
    </cofactor>
</comment>
<dbReference type="PROSITE" id="PS51184">
    <property type="entry name" value="JMJC"/>
    <property type="match status" value="1"/>
</dbReference>
<comment type="caution">
    <text evidence="9">The sequence shown here is derived from an EMBL/GenBank/DDBJ whole genome shotgun (WGS) entry which is preliminary data.</text>
</comment>
<keyword evidence="3" id="KW-0479">Metal-binding</keyword>